<organism evidence="2 3">
    <name type="scientific">Hemibagrus guttatus</name>
    <dbReference type="NCBI Taxonomy" id="175788"/>
    <lineage>
        <taxon>Eukaryota</taxon>
        <taxon>Metazoa</taxon>
        <taxon>Chordata</taxon>
        <taxon>Craniata</taxon>
        <taxon>Vertebrata</taxon>
        <taxon>Euteleostomi</taxon>
        <taxon>Actinopterygii</taxon>
        <taxon>Neopterygii</taxon>
        <taxon>Teleostei</taxon>
        <taxon>Ostariophysi</taxon>
        <taxon>Siluriformes</taxon>
        <taxon>Bagridae</taxon>
        <taxon>Hemibagrus</taxon>
    </lineage>
</organism>
<accession>A0AAE0PQV6</accession>
<evidence type="ECO:0000256" key="1">
    <source>
        <dbReference type="SAM" id="MobiDB-lite"/>
    </source>
</evidence>
<dbReference type="Proteomes" id="UP001274896">
    <property type="component" value="Unassembled WGS sequence"/>
</dbReference>
<keyword evidence="3" id="KW-1185">Reference proteome</keyword>
<feature type="region of interest" description="Disordered" evidence="1">
    <location>
        <begin position="1"/>
        <end position="22"/>
    </location>
</feature>
<comment type="caution">
    <text evidence="2">The sequence shown here is derived from an EMBL/GenBank/DDBJ whole genome shotgun (WGS) entry which is preliminary data.</text>
</comment>
<dbReference type="EMBL" id="JAUCMX010000030">
    <property type="protein sequence ID" value="KAK3506516.1"/>
    <property type="molecule type" value="Genomic_DNA"/>
</dbReference>
<protein>
    <submittedName>
        <fullName evidence="2">Uncharacterized protein</fullName>
    </submittedName>
</protein>
<gene>
    <name evidence="2" type="ORF">QTP70_005274</name>
</gene>
<name>A0AAE0PQV6_9TELE</name>
<reference evidence="2" key="1">
    <citation type="submission" date="2023-06" db="EMBL/GenBank/DDBJ databases">
        <title>Male Hemibagrus guttatus genome.</title>
        <authorList>
            <person name="Bian C."/>
        </authorList>
    </citation>
    <scope>NUCLEOTIDE SEQUENCE</scope>
    <source>
        <strain evidence="2">Male_cb2023</strain>
        <tissue evidence="2">Muscle</tissue>
    </source>
</reference>
<sequence>QREGASPDPPGDRLRKSDSDPLRTHGLYTVVVLPLRP</sequence>
<feature type="non-terminal residue" evidence="2">
    <location>
        <position position="1"/>
    </location>
</feature>
<evidence type="ECO:0000313" key="3">
    <source>
        <dbReference type="Proteomes" id="UP001274896"/>
    </source>
</evidence>
<dbReference type="AlphaFoldDB" id="A0AAE0PQV6"/>
<evidence type="ECO:0000313" key="2">
    <source>
        <dbReference type="EMBL" id="KAK3506516.1"/>
    </source>
</evidence>
<proteinExistence type="predicted"/>